<reference evidence="2" key="1">
    <citation type="submission" date="2023-06" db="EMBL/GenBank/DDBJ databases">
        <title>Genome-scale phylogeny and comparative genomics of the fungal order Sordariales.</title>
        <authorList>
            <consortium name="Lawrence Berkeley National Laboratory"/>
            <person name="Hensen N."/>
            <person name="Bonometti L."/>
            <person name="Westerberg I."/>
            <person name="Brannstrom I.O."/>
            <person name="Guillou S."/>
            <person name="Cros-Aarteil S."/>
            <person name="Calhoun S."/>
            <person name="Haridas S."/>
            <person name="Kuo A."/>
            <person name="Mondo S."/>
            <person name="Pangilinan J."/>
            <person name="Riley R."/>
            <person name="LaButti K."/>
            <person name="Andreopoulos B."/>
            <person name="Lipzen A."/>
            <person name="Chen C."/>
            <person name="Yanf M."/>
            <person name="Daum C."/>
            <person name="Ng V."/>
            <person name="Clum A."/>
            <person name="Steindorff A."/>
            <person name="Ohm R."/>
            <person name="Martin F."/>
            <person name="Silar P."/>
            <person name="Natvig D."/>
            <person name="Lalanne C."/>
            <person name="Gautier V."/>
            <person name="Ament-velasquez S.L."/>
            <person name="Kruys A."/>
            <person name="Hutchinson M.I."/>
            <person name="Powell A.J."/>
            <person name="Barry K."/>
            <person name="Miller A.N."/>
            <person name="Grigoriev I.V."/>
            <person name="Debuchy R."/>
            <person name="Gladieux P."/>
            <person name="Thoren M.H."/>
            <person name="Johannesson H."/>
        </authorList>
    </citation>
    <scope>NUCLEOTIDE SEQUENCE</scope>
    <source>
        <strain evidence="2">SMH3391-2</strain>
    </source>
</reference>
<dbReference type="EMBL" id="JAULSR010000001">
    <property type="protein sequence ID" value="KAK0637476.1"/>
    <property type="molecule type" value="Genomic_DNA"/>
</dbReference>
<protein>
    <recommendedName>
        <fullName evidence="4">DUF676 domain-containing protein</fullName>
    </recommendedName>
</protein>
<name>A0AA40CG27_9PEZI</name>
<evidence type="ECO:0000313" key="3">
    <source>
        <dbReference type="Proteomes" id="UP001174934"/>
    </source>
</evidence>
<dbReference type="Proteomes" id="UP001174934">
    <property type="component" value="Unassembled WGS sequence"/>
</dbReference>
<sequence>MGRILLLCFIHGFKGGDNTFHEFPRHLEETVRNNLPDDTVASVVYPKYETKGELEQSTSALLEWLRERVMDLRKEHLNKVWPPNDREVGVILVAHSMGGFVASDTLFRILDEHRHNSERSGKDIFPLIQGILAFDTPYNGLARSMFVYGAFSNYQKVSNVFNVMTALSAAAPAGLARLAASTASSTSSSASRRAASSLATSRASNPAWKKAWQSVAVRTGTVGVIAAGGVAAYMHRREILDSVRSMAGLKKEHVVQGYQSGVDALGQGLAYINQGNVGESFAWLSDHFTFVGALLKQKELSRRLERLAALKGVGVRDMYVSLGENGYWSGGYFVPERTFCAVPGKGEEGAGLFSRHVVGEATDEIVAHLNMFRADRNKDYERMTNEAARLVIGWFRDEEEIWDDPRFAGPAERESEETERLAKAVDRDEDVVVVEEGSGGVKEKVVGGEGGGKEKGENGAAAVPDESPIDIAAAASLIPIPDDDENLDAEALAAGESGSSAEKTKQAYMRHLFGIAQESGSNLWSLLPNKIPTVTEVSSKVSTMPGMASLPTRVSLPSMPSMSGMSVSIPGGISMFGRKANNASDGEGKGQTDETEKSEAAPAEAKSDVTPKGEDKVGEGKSWGGSGGTD</sequence>
<proteinExistence type="predicted"/>
<accession>A0AA40CG27</accession>
<gene>
    <name evidence="2" type="ORF">B0T17DRAFT_485446</name>
</gene>
<feature type="region of interest" description="Disordered" evidence="1">
    <location>
        <begin position="436"/>
        <end position="462"/>
    </location>
</feature>
<keyword evidence="3" id="KW-1185">Reference proteome</keyword>
<dbReference type="PANTHER" id="PTHR47842:SF2">
    <property type="entry name" value="DUF676 DOMAIN-CONTAINING PROTEIN"/>
    <property type="match status" value="1"/>
</dbReference>
<dbReference type="InterPro" id="IPR029058">
    <property type="entry name" value="AB_hydrolase_fold"/>
</dbReference>
<dbReference type="AlphaFoldDB" id="A0AA40CG27"/>
<feature type="compositionally biased region" description="Basic and acidic residues" evidence="1">
    <location>
        <begin position="586"/>
        <end position="619"/>
    </location>
</feature>
<evidence type="ECO:0008006" key="4">
    <source>
        <dbReference type="Google" id="ProtNLM"/>
    </source>
</evidence>
<organism evidence="2 3">
    <name type="scientific">Bombardia bombarda</name>
    <dbReference type="NCBI Taxonomy" id="252184"/>
    <lineage>
        <taxon>Eukaryota</taxon>
        <taxon>Fungi</taxon>
        <taxon>Dikarya</taxon>
        <taxon>Ascomycota</taxon>
        <taxon>Pezizomycotina</taxon>
        <taxon>Sordariomycetes</taxon>
        <taxon>Sordariomycetidae</taxon>
        <taxon>Sordariales</taxon>
        <taxon>Lasiosphaeriaceae</taxon>
        <taxon>Bombardia</taxon>
    </lineage>
</organism>
<feature type="compositionally biased region" description="Basic and acidic residues" evidence="1">
    <location>
        <begin position="441"/>
        <end position="457"/>
    </location>
</feature>
<evidence type="ECO:0000313" key="2">
    <source>
        <dbReference type="EMBL" id="KAK0637476.1"/>
    </source>
</evidence>
<comment type="caution">
    <text evidence="2">The sequence shown here is derived from an EMBL/GenBank/DDBJ whole genome shotgun (WGS) entry which is preliminary data.</text>
</comment>
<feature type="region of interest" description="Disordered" evidence="1">
    <location>
        <begin position="576"/>
        <end position="630"/>
    </location>
</feature>
<evidence type="ECO:0000256" key="1">
    <source>
        <dbReference type="SAM" id="MobiDB-lite"/>
    </source>
</evidence>
<feature type="compositionally biased region" description="Gly residues" evidence="1">
    <location>
        <begin position="621"/>
        <end position="630"/>
    </location>
</feature>
<dbReference type="SUPFAM" id="SSF53474">
    <property type="entry name" value="alpha/beta-Hydrolases"/>
    <property type="match status" value="1"/>
</dbReference>
<dbReference type="PANTHER" id="PTHR47842">
    <property type="entry name" value="EXPRESSED PROTEIN"/>
    <property type="match status" value="1"/>
</dbReference>
<dbReference type="Gene3D" id="3.40.50.1820">
    <property type="entry name" value="alpha/beta hydrolase"/>
    <property type="match status" value="1"/>
</dbReference>